<dbReference type="EMBL" id="GBXM01083345">
    <property type="protein sequence ID" value="JAH25232.1"/>
    <property type="molecule type" value="Transcribed_RNA"/>
</dbReference>
<name>A0A0E9R8Z3_ANGAN</name>
<evidence type="ECO:0000313" key="1">
    <source>
        <dbReference type="EMBL" id="JAH25232.1"/>
    </source>
</evidence>
<reference evidence="1" key="2">
    <citation type="journal article" date="2015" name="Fish Shellfish Immunol.">
        <title>Early steps in the European eel (Anguilla anguilla)-Vibrio vulnificus interaction in the gills: Role of the RtxA13 toxin.</title>
        <authorList>
            <person name="Callol A."/>
            <person name="Pajuelo D."/>
            <person name="Ebbesson L."/>
            <person name="Teles M."/>
            <person name="MacKenzie S."/>
            <person name="Amaro C."/>
        </authorList>
    </citation>
    <scope>NUCLEOTIDE SEQUENCE</scope>
</reference>
<reference evidence="1" key="1">
    <citation type="submission" date="2014-11" db="EMBL/GenBank/DDBJ databases">
        <authorList>
            <person name="Amaro Gonzalez C."/>
        </authorList>
    </citation>
    <scope>NUCLEOTIDE SEQUENCE</scope>
</reference>
<protein>
    <submittedName>
        <fullName evidence="1">Uncharacterized protein</fullName>
    </submittedName>
</protein>
<proteinExistence type="predicted"/>
<sequence>MDTPFVTLLRFGPQTALRASGKLTSRH</sequence>
<dbReference type="AlphaFoldDB" id="A0A0E9R8Z3"/>
<accession>A0A0E9R8Z3</accession>
<organism evidence="1">
    <name type="scientific">Anguilla anguilla</name>
    <name type="common">European freshwater eel</name>
    <name type="synonym">Muraena anguilla</name>
    <dbReference type="NCBI Taxonomy" id="7936"/>
    <lineage>
        <taxon>Eukaryota</taxon>
        <taxon>Metazoa</taxon>
        <taxon>Chordata</taxon>
        <taxon>Craniata</taxon>
        <taxon>Vertebrata</taxon>
        <taxon>Euteleostomi</taxon>
        <taxon>Actinopterygii</taxon>
        <taxon>Neopterygii</taxon>
        <taxon>Teleostei</taxon>
        <taxon>Anguilliformes</taxon>
        <taxon>Anguillidae</taxon>
        <taxon>Anguilla</taxon>
    </lineage>
</organism>